<organism evidence="9 10">
    <name type="scientific">Actinomadura barringtoniae</name>
    <dbReference type="NCBI Taxonomy" id="1427535"/>
    <lineage>
        <taxon>Bacteria</taxon>
        <taxon>Bacillati</taxon>
        <taxon>Actinomycetota</taxon>
        <taxon>Actinomycetes</taxon>
        <taxon>Streptosporangiales</taxon>
        <taxon>Thermomonosporaceae</taxon>
        <taxon>Actinomadura</taxon>
    </lineage>
</organism>
<evidence type="ECO:0000256" key="1">
    <source>
        <dbReference type="ARBA" id="ARBA00004651"/>
    </source>
</evidence>
<dbReference type="PANTHER" id="PTHR30151:SF0">
    <property type="entry name" value="ABC TRANSPORTER PERMEASE PROTEIN MJ0413-RELATED"/>
    <property type="match status" value="1"/>
</dbReference>
<keyword evidence="2 7" id="KW-0813">Transport</keyword>
<feature type="transmembrane region" description="Helical" evidence="7">
    <location>
        <begin position="226"/>
        <end position="247"/>
    </location>
</feature>
<dbReference type="InterPro" id="IPR000515">
    <property type="entry name" value="MetI-like"/>
</dbReference>
<feature type="transmembrane region" description="Helical" evidence="7">
    <location>
        <begin position="128"/>
        <end position="146"/>
    </location>
</feature>
<evidence type="ECO:0000259" key="8">
    <source>
        <dbReference type="PROSITE" id="PS50928"/>
    </source>
</evidence>
<dbReference type="Gene3D" id="1.10.3720.10">
    <property type="entry name" value="MetI-like"/>
    <property type="match status" value="1"/>
</dbReference>
<dbReference type="PROSITE" id="PS50928">
    <property type="entry name" value="ABC_TM1"/>
    <property type="match status" value="1"/>
</dbReference>
<evidence type="ECO:0000313" key="10">
    <source>
        <dbReference type="Proteomes" id="UP000669179"/>
    </source>
</evidence>
<comment type="similarity">
    <text evidence="7">Belongs to the binding-protein-dependent transport system permease family.</text>
</comment>
<evidence type="ECO:0000313" key="9">
    <source>
        <dbReference type="EMBL" id="MBO2446212.1"/>
    </source>
</evidence>
<keyword evidence="3" id="KW-1003">Cell membrane</keyword>
<evidence type="ECO:0000256" key="5">
    <source>
        <dbReference type="ARBA" id="ARBA00022989"/>
    </source>
</evidence>
<accession>A0A939T4Q7</accession>
<evidence type="ECO:0000256" key="7">
    <source>
        <dbReference type="RuleBase" id="RU363032"/>
    </source>
</evidence>
<keyword evidence="4 7" id="KW-0812">Transmembrane</keyword>
<dbReference type="GO" id="GO:0005886">
    <property type="term" value="C:plasma membrane"/>
    <property type="evidence" value="ECO:0007669"/>
    <property type="project" value="UniProtKB-SubCell"/>
</dbReference>
<name>A0A939T4Q7_9ACTN</name>
<sequence length="268" mass="28866">MNLGGWALRLVPVPVVLAVWEVWARGKEDVNYPPPSTIVSAMRELWLSGPASHLWLTDAALTDVPGSVLRLLTGWVVAGLIGISLGVALGRSAKAYAYVRPLVHFGYAIPPIMLLPFFIALFRGGTQMQLATIVFGIVWPILLNAIDGARAVDPLHLDTAAVFRLSRRQRLVRVLLPAASPKIFAGLRLSLSLALILMVISEMNGSTEGIGYELLDQQRNFNAPGVWGGIVLLGVLGLLLNALFSVAERRLLAWHRAATSGSGAGRIN</sequence>
<dbReference type="EMBL" id="JAGEOJ010000001">
    <property type="protein sequence ID" value="MBO2446212.1"/>
    <property type="molecule type" value="Genomic_DNA"/>
</dbReference>
<gene>
    <name evidence="9" type="ORF">J4573_03865</name>
</gene>
<keyword evidence="5 7" id="KW-1133">Transmembrane helix</keyword>
<protein>
    <submittedName>
        <fullName evidence="9">ABC transporter permease</fullName>
    </submittedName>
</protein>
<dbReference type="RefSeq" id="WP_208253768.1">
    <property type="nucleotide sequence ID" value="NZ_JAGEOJ010000001.1"/>
</dbReference>
<comment type="subcellular location">
    <subcellularLocation>
        <location evidence="1 7">Cell membrane</location>
        <topology evidence="1 7">Multi-pass membrane protein</topology>
    </subcellularLocation>
</comment>
<dbReference type="AlphaFoldDB" id="A0A939T4Q7"/>
<dbReference type="InterPro" id="IPR035906">
    <property type="entry name" value="MetI-like_sf"/>
</dbReference>
<feature type="domain" description="ABC transmembrane type-1" evidence="8">
    <location>
        <begin position="64"/>
        <end position="248"/>
    </location>
</feature>
<evidence type="ECO:0000256" key="2">
    <source>
        <dbReference type="ARBA" id="ARBA00022448"/>
    </source>
</evidence>
<dbReference type="PANTHER" id="PTHR30151">
    <property type="entry name" value="ALKANE SULFONATE ABC TRANSPORTER-RELATED, MEMBRANE SUBUNIT"/>
    <property type="match status" value="1"/>
</dbReference>
<reference evidence="9" key="1">
    <citation type="submission" date="2021-03" db="EMBL/GenBank/DDBJ databases">
        <authorList>
            <person name="Kanchanasin P."/>
            <person name="Saeng-In P."/>
            <person name="Phongsopitanun W."/>
            <person name="Yuki M."/>
            <person name="Kudo T."/>
            <person name="Ohkuma M."/>
            <person name="Tanasupawat S."/>
        </authorList>
    </citation>
    <scope>NUCLEOTIDE SEQUENCE</scope>
    <source>
        <strain evidence="9">GKU 128</strain>
    </source>
</reference>
<evidence type="ECO:0000256" key="6">
    <source>
        <dbReference type="ARBA" id="ARBA00023136"/>
    </source>
</evidence>
<keyword evidence="6 7" id="KW-0472">Membrane</keyword>
<dbReference type="Proteomes" id="UP000669179">
    <property type="component" value="Unassembled WGS sequence"/>
</dbReference>
<feature type="transmembrane region" description="Helical" evidence="7">
    <location>
        <begin position="102"/>
        <end position="122"/>
    </location>
</feature>
<dbReference type="GO" id="GO:0055085">
    <property type="term" value="P:transmembrane transport"/>
    <property type="evidence" value="ECO:0007669"/>
    <property type="project" value="InterPro"/>
</dbReference>
<proteinExistence type="inferred from homology"/>
<dbReference type="Pfam" id="PF00528">
    <property type="entry name" value="BPD_transp_1"/>
    <property type="match status" value="1"/>
</dbReference>
<evidence type="ECO:0000256" key="4">
    <source>
        <dbReference type="ARBA" id="ARBA00022692"/>
    </source>
</evidence>
<evidence type="ECO:0000256" key="3">
    <source>
        <dbReference type="ARBA" id="ARBA00022475"/>
    </source>
</evidence>
<comment type="caution">
    <text evidence="9">The sequence shown here is derived from an EMBL/GenBank/DDBJ whole genome shotgun (WGS) entry which is preliminary data.</text>
</comment>
<dbReference type="SUPFAM" id="SSF161098">
    <property type="entry name" value="MetI-like"/>
    <property type="match status" value="1"/>
</dbReference>
<keyword evidence="10" id="KW-1185">Reference proteome</keyword>
<feature type="transmembrane region" description="Helical" evidence="7">
    <location>
        <begin position="174"/>
        <end position="200"/>
    </location>
</feature>
<feature type="transmembrane region" description="Helical" evidence="7">
    <location>
        <begin position="72"/>
        <end position="90"/>
    </location>
</feature>